<evidence type="ECO:0000259" key="4">
    <source>
        <dbReference type="SMART" id="SM00822"/>
    </source>
</evidence>
<gene>
    <name evidence="5" type="ORF">ACFQ5L_08140</name>
</gene>
<dbReference type="GO" id="GO:0016491">
    <property type="term" value="F:oxidoreductase activity"/>
    <property type="evidence" value="ECO:0007669"/>
    <property type="project" value="UniProtKB-KW"/>
</dbReference>
<dbReference type="Proteomes" id="UP001597188">
    <property type="component" value="Unassembled WGS sequence"/>
</dbReference>
<dbReference type="InterPro" id="IPR057326">
    <property type="entry name" value="KR_dom"/>
</dbReference>
<evidence type="ECO:0000256" key="2">
    <source>
        <dbReference type="ARBA" id="ARBA00023002"/>
    </source>
</evidence>
<dbReference type="EC" id="1.-.-.-" evidence="5"/>
<dbReference type="PRINTS" id="PR00080">
    <property type="entry name" value="SDRFAMILY"/>
</dbReference>
<comment type="caution">
    <text evidence="5">The sequence shown here is derived from an EMBL/GenBank/DDBJ whole genome shotgun (WGS) entry which is preliminary data.</text>
</comment>
<evidence type="ECO:0000313" key="5">
    <source>
        <dbReference type="EMBL" id="MFD1420923.1"/>
    </source>
</evidence>
<dbReference type="InterPro" id="IPR020904">
    <property type="entry name" value="Sc_DH/Rdtase_CS"/>
</dbReference>
<comment type="similarity">
    <text evidence="1 3">Belongs to the short-chain dehydrogenases/reductases (SDR) family.</text>
</comment>
<evidence type="ECO:0000256" key="3">
    <source>
        <dbReference type="RuleBase" id="RU000363"/>
    </source>
</evidence>
<dbReference type="PANTHER" id="PTHR43115">
    <property type="entry name" value="DEHYDROGENASE/REDUCTASE SDR FAMILY MEMBER 11"/>
    <property type="match status" value="1"/>
</dbReference>
<dbReference type="InterPro" id="IPR002347">
    <property type="entry name" value="SDR_fam"/>
</dbReference>
<dbReference type="PANTHER" id="PTHR43115:SF4">
    <property type="entry name" value="DEHYDROGENASE_REDUCTASE SDR FAMILY MEMBER 11"/>
    <property type="match status" value="1"/>
</dbReference>
<dbReference type="PRINTS" id="PR00081">
    <property type="entry name" value="GDHRDH"/>
</dbReference>
<dbReference type="PROSITE" id="PS00061">
    <property type="entry name" value="ADH_SHORT"/>
    <property type="match status" value="1"/>
</dbReference>
<keyword evidence="6" id="KW-1185">Reference proteome</keyword>
<keyword evidence="2 5" id="KW-0560">Oxidoreductase</keyword>
<dbReference type="RefSeq" id="WP_137635427.1">
    <property type="nucleotide sequence ID" value="NZ_BJDL01000021.1"/>
</dbReference>
<protein>
    <submittedName>
        <fullName evidence="5">SDR family oxidoreductase</fullName>
        <ecNumber evidence="5">1.-.-.-</ecNumber>
    </submittedName>
</protein>
<name>A0ABW4C1R5_9LACO</name>
<dbReference type="InterPro" id="IPR036291">
    <property type="entry name" value="NAD(P)-bd_dom_sf"/>
</dbReference>
<dbReference type="Gene3D" id="3.40.50.720">
    <property type="entry name" value="NAD(P)-binding Rossmann-like Domain"/>
    <property type="match status" value="1"/>
</dbReference>
<evidence type="ECO:0000256" key="1">
    <source>
        <dbReference type="ARBA" id="ARBA00006484"/>
    </source>
</evidence>
<dbReference type="SUPFAM" id="SSF51735">
    <property type="entry name" value="NAD(P)-binding Rossmann-fold domains"/>
    <property type="match status" value="1"/>
</dbReference>
<evidence type="ECO:0000313" key="6">
    <source>
        <dbReference type="Proteomes" id="UP001597188"/>
    </source>
</evidence>
<dbReference type="SMART" id="SM00822">
    <property type="entry name" value="PKS_KR"/>
    <property type="match status" value="1"/>
</dbReference>
<feature type="domain" description="Ketoreductase" evidence="4">
    <location>
        <begin position="5"/>
        <end position="187"/>
    </location>
</feature>
<proteinExistence type="inferred from homology"/>
<organism evidence="5 6">
    <name type="scientific">Lactiplantibacillus songbeiensis</name>
    <dbReference type="NCBI Taxonomy" id="2559920"/>
    <lineage>
        <taxon>Bacteria</taxon>
        <taxon>Bacillati</taxon>
        <taxon>Bacillota</taxon>
        <taxon>Bacilli</taxon>
        <taxon>Lactobacillales</taxon>
        <taxon>Lactobacillaceae</taxon>
        <taxon>Lactiplantibacillus</taxon>
    </lineage>
</organism>
<dbReference type="Pfam" id="PF00106">
    <property type="entry name" value="adh_short"/>
    <property type="match status" value="1"/>
</dbReference>
<reference evidence="6" key="1">
    <citation type="journal article" date="2019" name="Int. J. Syst. Evol. Microbiol.">
        <title>The Global Catalogue of Microorganisms (GCM) 10K type strain sequencing project: providing services to taxonomists for standard genome sequencing and annotation.</title>
        <authorList>
            <consortium name="The Broad Institute Genomics Platform"/>
            <consortium name="The Broad Institute Genome Sequencing Center for Infectious Disease"/>
            <person name="Wu L."/>
            <person name="Ma J."/>
        </authorList>
    </citation>
    <scope>NUCLEOTIDE SEQUENCE [LARGE SCALE GENOMIC DNA]</scope>
    <source>
        <strain evidence="6">CCM 8931</strain>
    </source>
</reference>
<dbReference type="EMBL" id="JBHTOJ010000017">
    <property type="protein sequence ID" value="MFD1420923.1"/>
    <property type="molecule type" value="Genomic_DNA"/>
</dbReference>
<sequence>MIKDKVVIIFGASSGIGAATVKKLAEGGAKLVIAARRAERLTALAESLAGAEIVTQAADVTKRDQVQAVVDLALAKFGRIDVVFNNAGIMPQGNLALRQYDQWQRMLDVNIMGVLNGIGAALPTMQKQGDGLIITTDSVAGHVVYPGSAVYNGTKYAVRAIMEGLRQEENDHGIRSTIISPGMVNTELMHTVGDPQLESQLEAAAKQPGVGLQAENVADAVAYAIDQPASVAISEVLIRPSRQEV</sequence>
<accession>A0ABW4C1R5</accession>